<dbReference type="InterPro" id="IPR048301">
    <property type="entry name" value="NucS_C"/>
</dbReference>
<keyword evidence="2" id="KW-0540">Nuclease</keyword>
<keyword evidence="3" id="KW-1185">Reference proteome</keyword>
<sequence>MGTDISLWRVDGDSLSRVESQGIPLESQLEDLIEKDPSVLGERVLVIGRQVRTDLDGRIDLLGVGDDGTVHVIELKRGRTPRDSVAQLLAYGAWANRLTHHDIIDLYQRENPGQTFNDAFSRTFGTDTPTELNSEHRLTLVAHSSSAAVENTVEYLAAHGVPIAIMLFSFFTDGENRYLARTLVSDDASSTAPARPGGTREPWNKRDWYVSFGEQHGSRNWEDALRYGFVSAGAGA</sequence>
<proteinExistence type="predicted"/>
<keyword evidence="2" id="KW-0255">Endonuclease</keyword>
<dbReference type="RefSeq" id="WP_254417017.1">
    <property type="nucleotide sequence ID" value="NZ_BAAAJB010000069.1"/>
</dbReference>
<reference evidence="2" key="1">
    <citation type="submission" date="2022-06" db="EMBL/GenBank/DDBJ databases">
        <authorList>
            <person name="Ping M."/>
        </authorList>
    </citation>
    <scope>NUCLEOTIDE SEQUENCE</scope>
    <source>
        <strain evidence="2">JCM11759T</strain>
    </source>
</reference>
<gene>
    <name evidence="2" type="ORF">NE857_19090</name>
</gene>
<evidence type="ECO:0000313" key="3">
    <source>
        <dbReference type="Proteomes" id="UP001055940"/>
    </source>
</evidence>
<organism evidence="2 3">
    <name type="scientific">Nocardiopsis exhalans</name>
    <dbReference type="NCBI Taxonomy" id="163604"/>
    <lineage>
        <taxon>Bacteria</taxon>
        <taxon>Bacillati</taxon>
        <taxon>Actinomycetota</taxon>
        <taxon>Actinomycetes</taxon>
        <taxon>Streptosporangiales</taxon>
        <taxon>Nocardiopsidaceae</taxon>
        <taxon>Nocardiopsis</taxon>
    </lineage>
</organism>
<accession>A0ABY5CZS1</accession>
<name>A0ABY5CZS1_9ACTN</name>
<dbReference type="Gene3D" id="3.40.1350.10">
    <property type="match status" value="1"/>
</dbReference>
<evidence type="ECO:0000259" key="1">
    <source>
        <dbReference type="Pfam" id="PF01939"/>
    </source>
</evidence>
<evidence type="ECO:0000313" key="2">
    <source>
        <dbReference type="EMBL" id="USY17447.1"/>
    </source>
</evidence>
<dbReference type="GO" id="GO:0004519">
    <property type="term" value="F:endonuclease activity"/>
    <property type="evidence" value="ECO:0007669"/>
    <property type="project" value="UniProtKB-KW"/>
</dbReference>
<dbReference type="Proteomes" id="UP001055940">
    <property type="component" value="Chromosome"/>
</dbReference>
<keyword evidence="2" id="KW-0378">Hydrolase</keyword>
<protein>
    <submittedName>
        <fullName evidence="2">Endonuclease NucS</fullName>
    </submittedName>
</protein>
<dbReference type="Pfam" id="PF01939">
    <property type="entry name" value="NucS_C"/>
    <property type="match status" value="1"/>
</dbReference>
<dbReference type="InterPro" id="IPR011856">
    <property type="entry name" value="tRNA_endonuc-like_dom_sf"/>
</dbReference>
<dbReference type="EMBL" id="CP099837">
    <property type="protein sequence ID" value="USY17447.1"/>
    <property type="molecule type" value="Genomic_DNA"/>
</dbReference>
<feature type="domain" description="Endonuclease NucS C-terminal" evidence="1">
    <location>
        <begin position="26"/>
        <end position="91"/>
    </location>
</feature>